<dbReference type="SUPFAM" id="SSF81296">
    <property type="entry name" value="E set domains"/>
    <property type="match status" value="1"/>
</dbReference>
<dbReference type="Gene3D" id="2.60.40.10">
    <property type="entry name" value="Immunoglobulins"/>
    <property type="match status" value="1"/>
</dbReference>
<keyword evidence="4" id="KW-1185">Reference proteome</keyword>
<gene>
    <name evidence="3" type="ORF">BI344_16695</name>
</gene>
<evidence type="ECO:0000313" key="4">
    <source>
        <dbReference type="Proteomes" id="UP000180280"/>
    </source>
</evidence>
<dbReference type="Proteomes" id="UP000180280">
    <property type="component" value="Unassembled WGS sequence"/>
</dbReference>
<accession>A0ABX3CBV1</accession>
<sequence length="187" mass="20404">MTLQFLFNHLGFEAAAAKQVLLQGPAEAVVDGVAVLDAERRLVLRSPLHAAGRVDGWRDWHYWRADIGALRAPGRYQLWLEGSTPPLVSAPFEVADSLFGAPLLSDLLHISSRSAAAACTTRPTAWRGWRDGRAARCPRRLVRRLRRLFEIPQPPVLRQPSQSAADPAAGVESCPRPPGHAGAVQVV</sequence>
<reference evidence="3 4" key="1">
    <citation type="submission" date="2016-09" db="EMBL/GenBank/DDBJ databases">
        <title>Chromobacterium muskegensis sp. nov., an insecticidal bacterium isolated from Sphagnum bogs.</title>
        <authorList>
            <person name="Sparks M.E."/>
            <person name="Blackburn M.B."/>
            <person name="Gundersen-Rindal D.E."/>
            <person name="Mitchell A."/>
            <person name="Farrar R."/>
            <person name="Kuhar D."/>
        </authorList>
    </citation>
    <scope>NUCLEOTIDE SEQUENCE [LARGE SCALE GENOMIC DNA]</scope>
    <source>
        <strain evidence="3 4">14B-1</strain>
    </source>
</reference>
<protein>
    <recommendedName>
        <fullName evidence="5">DUF4178 domain-containing protein</fullName>
    </recommendedName>
</protein>
<dbReference type="CDD" id="cd02850">
    <property type="entry name" value="E_set_Cellulase_N"/>
    <property type="match status" value="1"/>
</dbReference>
<feature type="region of interest" description="Disordered" evidence="2">
    <location>
        <begin position="157"/>
        <end position="187"/>
    </location>
</feature>
<dbReference type="EMBL" id="MKCT01000026">
    <property type="protein sequence ID" value="OHX19765.1"/>
    <property type="molecule type" value="Genomic_DNA"/>
</dbReference>
<evidence type="ECO:0008006" key="5">
    <source>
        <dbReference type="Google" id="ProtNLM"/>
    </source>
</evidence>
<name>A0ABX3CBV1_9NEIS</name>
<comment type="similarity">
    <text evidence="1">Belongs to the glycosyl hydrolase 9 (cellulase E) family.</text>
</comment>
<organism evidence="3 4">
    <name type="scientific">Chromobacterium sphagni</name>
    <dbReference type="NCBI Taxonomy" id="1903179"/>
    <lineage>
        <taxon>Bacteria</taxon>
        <taxon>Pseudomonadati</taxon>
        <taxon>Pseudomonadota</taxon>
        <taxon>Betaproteobacteria</taxon>
        <taxon>Neisseriales</taxon>
        <taxon>Chromobacteriaceae</taxon>
        <taxon>Chromobacterium</taxon>
    </lineage>
</organism>
<evidence type="ECO:0000256" key="1">
    <source>
        <dbReference type="ARBA" id="ARBA00007072"/>
    </source>
</evidence>
<dbReference type="InterPro" id="IPR014756">
    <property type="entry name" value="Ig_E-set"/>
</dbReference>
<dbReference type="InterPro" id="IPR004197">
    <property type="entry name" value="Cellulase_Ig-like"/>
</dbReference>
<evidence type="ECO:0000256" key="2">
    <source>
        <dbReference type="SAM" id="MobiDB-lite"/>
    </source>
</evidence>
<dbReference type="InterPro" id="IPR013783">
    <property type="entry name" value="Ig-like_fold"/>
</dbReference>
<evidence type="ECO:0000313" key="3">
    <source>
        <dbReference type="EMBL" id="OHX19765.1"/>
    </source>
</evidence>
<proteinExistence type="inferred from homology"/>
<comment type="caution">
    <text evidence="3">The sequence shown here is derived from an EMBL/GenBank/DDBJ whole genome shotgun (WGS) entry which is preliminary data.</text>
</comment>